<organism evidence="1 2">
    <name type="scientific">Reichenbachiella carrageenanivorans</name>
    <dbReference type="NCBI Taxonomy" id="2979869"/>
    <lineage>
        <taxon>Bacteria</taxon>
        <taxon>Pseudomonadati</taxon>
        <taxon>Bacteroidota</taxon>
        <taxon>Cytophagia</taxon>
        <taxon>Cytophagales</taxon>
        <taxon>Reichenbachiellaceae</taxon>
        <taxon>Reichenbachiella</taxon>
    </lineage>
</organism>
<proteinExistence type="predicted"/>
<gene>
    <name evidence="1" type="ORF">N7E81_07975</name>
</gene>
<dbReference type="Proteomes" id="UP001062165">
    <property type="component" value="Chromosome"/>
</dbReference>
<dbReference type="Pfam" id="PF03747">
    <property type="entry name" value="ADP_ribosyl_GH"/>
    <property type="match status" value="1"/>
</dbReference>
<dbReference type="InterPro" id="IPR036705">
    <property type="entry name" value="Ribosyl_crysJ1_sf"/>
</dbReference>
<dbReference type="SUPFAM" id="SSF101478">
    <property type="entry name" value="ADP-ribosylglycohydrolase"/>
    <property type="match status" value="1"/>
</dbReference>
<reference evidence="1" key="1">
    <citation type="submission" date="2022-10" db="EMBL/GenBank/DDBJ databases">
        <title>Comparative genomics and taxonomic characterization of three novel marine species of genus Reichenbachiella exhibiting antioxidant and polysaccharide degradation activities.</title>
        <authorList>
            <person name="Muhammad N."/>
            <person name="Lee Y.-J."/>
            <person name="Ko J."/>
            <person name="Kim S.-G."/>
        </authorList>
    </citation>
    <scope>NUCLEOTIDE SEQUENCE</scope>
    <source>
        <strain evidence="1">Wsw4-B4</strain>
    </source>
</reference>
<name>A0ABY6DB18_9BACT</name>
<evidence type="ECO:0000313" key="2">
    <source>
        <dbReference type="Proteomes" id="UP001062165"/>
    </source>
</evidence>
<dbReference type="RefSeq" id="WP_263052764.1">
    <property type="nucleotide sequence ID" value="NZ_CP106735.1"/>
</dbReference>
<dbReference type="EMBL" id="CP106735">
    <property type="protein sequence ID" value="UXX81035.1"/>
    <property type="molecule type" value="Genomic_DNA"/>
</dbReference>
<dbReference type="Gene3D" id="1.10.4080.10">
    <property type="entry name" value="ADP-ribosylation/Crystallin J1"/>
    <property type="match status" value="1"/>
</dbReference>
<dbReference type="InterPro" id="IPR005502">
    <property type="entry name" value="Ribosyl_crysJ1"/>
</dbReference>
<keyword evidence="2" id="KW-1185">Reference proteome</keyword>
<accession>A0ABY6DB18</accession>
<sequence>MQKITYKEYINKVRGGWIGKCAGGILGAPIEGFKTFNNIIIDDKLFDNNFPNDDLDLQILWLDMVKKKGPQVRTNDYKSHWKNHVDFPWNEYGIATLNIEKGLDNPDTGQLNNTIWNQSMGSPIRSEIWGMLCPGSPAQAAFYAQMDSTLDHTDFSVDAEMFFSAAAAMAFFNDDINSIMRQAAGFTSGGQTFNTLYHDICHWHKQFGEEITKHKIKSKYGDADFTSAPMNVGLTILSLLAFGNSFDDILKSINYGHDSDCIIATAAALIGIIKGYDAIPQIWKDRIGNDLMVSPEITGIDIPETVEELTEETCKIGLNFIEQFGDVQVEESDSVNRIETLPITHHLCSSVALYPDVKSGQQGKISISVESLTAKELGVDLKIESPVFEETSMVHFTTPALSQSSVEIPLIWKKEALQKIQSGEYTAKNLPYTISTKIEGEEAKHEKGIPFYGNWIMAGPFVTDDEALTPMNKKYPDHGLPSMPSVAYMNHDKVDRKTEFLSWGTISELYAGKTMGHPFESQLIFPKDHTFPLGDYFYGRGERTIYLLTQFDGNPKDKKWLCIGAAGYVRVWHNKKLCYTSDQIRRTWSMAHNAELKLAKQNEILIRIDFPVDQFDVMIGFKHHLEKHAHQSQWDAELIPTVLQ</sequence>
<protein>
    <submittedName>
        <fullName evidence="1">ADP-ribosylglycohydrolase family protein</fullName>
    </submittedName>
</protein>
<evidence type="ECO:0000313" key="1">
    <source>
        <dbReference type="EMBL" id="UXX81035.1"/>
    </source>
</evidence>